<organism evidence="3 4">
    <name type="scientific">Zhengella mangrovi</name>
    <dbReference type="NCBI Taxonomy" id="1982044"/>
    <lineage>
        <taxon>Bacteria</taxon>
        <taxon>Pseudomonadati</taxon>
        <taxon>Pseudomonadota</taxon>
        <taxon>Alphaproteobacteria</taxon>
        <taxon>Hyphomicrobiales</taxon>
        <taxon>Notoacmeibacteraceae</taxon>
        <taxon>Zhengella</taxon>
    </lineage>
</organism>
<comment type="caution">
    <text evidence="3">The sequence shown here is derived from an EMBL/GenBank/DDBJ whole genome shotgun (WGS) entry which is preliminary data.</text>
</comment>
<dbReference type="Pfam" id="PF13827">
    <property type="entry name" value="DUF4189"/>
    <property type="match status" value="1"/>
</dbReference>
<evidence type="ECO:0000313" key="4">
    <source>
        <dbReference type="Proteomes" id="UP000221168"/>
    </source>
</evidence>
<keyword evidence="1" id="KW-0732">Signal</keyword>
<dbReference type="EMBL" id="PDVP01000010">
    <property type="protein sequence ID" value="PHP66045.1"/>
    <property type="molecule type" value="Genomic_DNA"/>
</dbReference>
<gene>
    <name evidence="3" type="ORF">CSC94_15660</name>
</gene>
<dbReference type="AlphaFoldDB" id="A0A2G1QKI0"/>
<feature type="domain" description="DUF4189" evidence="2">
    <location>
        <begin position="28"/>
        <end position="120"/>
    </location>
</feature>
<keyword evidence="4" id="KW-1185">Reference proteome</keyword>
<dbReference type="InterPro" id="IPR025240">
    <property type="entry name" value="DUF4189"/>
</dbReference>
<reference evidence="3 4" key="1">
    <citation type="submission" date="2017-10" db="EMBL/GenBank/DDBJ databases">
        <title>Sedimentibacterium mangrovi gen. nov., sp. nov., a novel member of family Phyllobacteriacea isolated from mangrove sediment.</title>
        <authorList>
            <person name="Liao H."/>
            <person name="Tian Y."/>
        </authorList>
    </citation>
    <scope>NUCLEOTIDE SEQUENCE [LARGE SCALE GENOMIC DNA]</scope>
    <source>
        <strain evidence="3 4">X9-2-2</strain>
    </source>
</reference>
<proteinExistence type="predicted"/>
<name>A0A2G1QKI0_9HYPH</name>
<feature type="signal peptide" evidence="1">
    <location>
        <begin position="1"/>
        <end position="24"/>
    </location>
</feature>
<dbReference type="Proteomes" id="UP000221168">
    <property type="component" value="Unassembled WGS sequence"/>
</dbReference>
<protein>
    <recommendedName>
        <fullName evidence="2">DUF4189 domain-containing protein</fullName>
    </recommendedName>
</protein>
<evidence type="ECO:0000313" key="3">
    <source>
        <dbReference type="EMBL" id="PHP66045.1"/>
    </source>
</evidence>
<evidence type="ECO:0000259" key="2">
    <source>
        <dbReference type="Pfam" id="PF13827"/>
    </source>
</evidence>
<sequence>MANRLKSLLLLIFFSLSATGTGFAADKYGAIAYSPSSGAWGYWYDANSQGAANSNAMAACRKHGRGCKVVTHFHNACGAVYAGSNGWGADWGNSRNQAERKAARRCSQYTSGCRLVAWSCTSR</sequence>
<dbReference type="OrthoDB" id="8448441at2"/>
<dbReference type="RefSeq" id="WP_099307310.1">
    <property type="nucleotide sequence ID" value="NZ_PDVP01000010.1"/>
</dbReference>
<accession>A0A2G1QKI0</accession>
<feature type="chain" id="PRO_5013921612" description="DUF4189 domain-containing protein" evidence="1">
    <location>
        <begin position="25"/>
        <end position="123"/>
    </location>
</feature>
<evidence type="ECO:0000256" key="1">
    <source>
        <dbReference type="SAM" id="SignalP"/>
    </source>
</evidence>